<organism evidence="3 4">
    <name type="scientific">Modicisalibacter zincidurans</name>
    <dbReference type="NCBI Taxonomy" id="1178777"/>
    <lineage>
        <taxon>Bacteria</taxon>
        <taxon>Pseudomonadati</taxon>
        <taxon>Pseudomonadota</taxon>
        <taxon>Gammaproteobacteria</taxon>
        <taxon>Oceanospirillales</taxon>
        <taxon>Halomonadaceae</taxon>
        <taxon>Modicisalibacter</taxon>
    </lineage>
</organism>
<sequence>MTTSIPDDAIYESRLPRYDFHGKVAAVTGGSRGMGRAIVERLSRDGATVWVLDIAPDDTPRQLAVDVTRPETLARAAETLIAESERLDILVHNAGLSGPTLALVDYPPGTWRQIIDVNLTGTYEVCRHFVPLLVHQPRSWLVNMASLAGKEGTPSASAYSAAKAGVMALTKSLAKECAATGLRVNALAPAAIDTELLKQMSREHVKTMIGKSPQGRLGRPDEVAEMVAWMVSDACTFQSGATFDLSGGRATY</sequence>
<dbReference type="PANTHER" id="PTHR24321:SF15">
    <property type="entry name" value="OXIDOREDUCTASE UCPA"/>
    <property type="match status" value="1"/>
</dbReference>
<dbReference type="InterPro" id="IPR002347">
    <property type="entry name" value="SDR_fam"/>
</dbReference>
<comment type="caution">
    <text evidence="3">The sequence shown here is derived from an EMBL/GenBank/DDBJ whole genome shotgun (WGS) entry which is preliminary data.</text>
</comment>
<dbReference type="RefSeq" id="WP_051907467.1">
    <property type="nucleotide sequence ID" value="NZ_BAABKI010000017.1"/>
</dbReference>
<evidence type="ECO:0000256" key="1">
    <source>
        <dbReference type="ARBA" id="ARBA00006484"/>
    </source>
</evidence>
<gene>
    <name evidence="3" type="ORF">GCM10023342_15170</name>
</gene>
<dbReference type="InterPro" id="IPR036291">
    <property type="entry name" value="NAD(P)-bd_dom_sf"/>
</dbReference>
<dbReference type="EMBL" id="BAABKI010000017">
    <property type="protein sequence ID" value="GAA5174373.1"/>
    <property type="molecule type" value="Genomic_DNA"/>
</dbReference>
<dbReference type="Pfam" id="PF13561">
    <property type="entry name" value="adh_short_C2"/>
    <property type="match status" value="1"/>
</dbReference>
<name>A0ABP9RC07_9GAMM</name>
<comment type="similarity">
    <text evidence="1">Belongs to the short-chain dehydrogenases/reductases (SDR) family.</text>
</comment>
<dbReference type="PRINTS" id="PR00080">
    <property type="entry name" value="SDRFAMILY"/>
</dbReference>
<dbReference type="PROSITE" id="PS00061">
    <property type="entry name" value="ADH_SHORT"/>
    <property type="match status" value="1"/>
</dbReference>
<proteinExistence type="inferred from homology"/>
<dbReference type="Proteomes" id="UP001500074">
    <property type="component" value="Unassembled WGS sequence"/>
</dbReference>
<evidence type="ECO:0000313" key="3">
    <source>
        <dbReference type="EMBL" id="GAA5174373.1"/>
    </source>
</evidence>
<dbReference type="InterPro" id="IPR020904">
    <property type="entry name" value="Sc_DH/Rdtase_CS"/>
</dbReference>
<dbReference type="PRINTS" id="PR00081">
    <property type="entry name" value="GDHRDH"/>
</dbReference>
<protein>
    <submittedName>
        <fullName evidence="3">SDR family NAD(P)-dependent oxidoreductase</fullName>
    </submittedName>
</protein>
<dbReference type="CDD" id="cd05233">
    <property type="entry name" value="SDR_c"/>
    <property type="match status" value="1"/>
</dbReference>
<keyword evidence="2" id="KW-0560">Oxidoreductase</keyword>
<dbReference type="SUPFAM" id="SSF51735">
    <property type="entry name" value="NAD(P)-binding Rossmann-fold domains"/>
    <property type="match status" value="1"/>
</dbReference>
<keyword evidence="4" id="KW-1185">Reference proteome</keyword>
<reference evidence="4" key="1">
    <citation type="journal article" date="2019" name="Int. J. Syst. Evol. Microbiol.">
        <title>The Global Catalogue of Microorganisms (GCM) 10K type strain sequencing project: providing services to taxonomists for standard genome sequencing and annotation.</title>
        <authorList>
            <consortium name="The Broad Institute Genomics Platform"/>
            <consortium name="The Broad Institute Genome Sequencing Center for Infectious Disease"/>
            <person name="Wu L."/>
            <person name="Ma J."/>
        </authorList>
    </citation>
    <scope>NUCLEOTIDE SEQUENCE [LARGE SCALE GENOMIC DNA]</scope>
    <source>
        <strain evidence="4">JCM 18472</strain>
    </source>
</reference>
<accession>A0ABP9RC07</accession>
<evidence type="ECO:0000313" key="4">
    <source>
        <dbReference type="Proteomes" id="UP001500074"/>
    </source>
</evidence>
<evidence type="ECO:0000256" key="2">
    <source>
        <dbReference type="ARBA" id="ARBA00023002"/>
    </source>
</evidence>
<dbReference type="Gene3D" id="3.40.50.720">
    <property type="entry name" value="NAD(P)-binding Rossmann-like Domain"/>
    <property type="match status" value="1"/>
</dbReference>
<dbReference type="PANTHER" id="PTHR24321">
    <property type="entry name" value="DEHYDROGENASES, SHORT CHAIN"/>
    <property type="match status" value="1"/>
</dbReference>